<dbReference type="EMBL" id="AHJE01000021">
    <property type="protein sequence ID" value="EHP43229.1"/>
    <property type="molecule type" value="Genomic_DNA"/>
</dbReference>
<dbReference type="PRINTS" id="PR00081">
    <property type="entry name" value="GDHRDH"/>
</dbReference>
<comment type="similarity">
    <text evidence="1">Belongs to the short-chain dehydrogenases/reductases (SDR) family.</text>
</comment>
<dbReference type="Gene3D" id="3.40.50.720">
    <property type="entry name" value="NAD(P)-binding Rossmann-like Domain"/>
    <property type="match status" value="1"/>
</dbReference>
<dbReference type="InterPro" id="IPR002347">
    <property type="entry name" value="SDR_fam"/>
</dbReference>
<dbReference type="RefSeq" id="WP_006157614.1">
    <property type="nucleotide sequence ID" value="NZ_AHJE01000021.1"/>
</dbReference>
<comment type="caution">
    <text evidence="3">The sequence shown here is derived from an EMBL/GenBank/DDBJ whole genome shotgun (WGS) entry which is preliminary data.</text>
</comment>
<dbReference type="SUPFAM" id="SSF51735">
    <property type="entry name" value="NAD(P)-binding Rossmann-fold domains"/>
    <property type="match status" value="1"/>
</dbReference>
<dbReference type="PANTHER" id="PTHR24321">
    <property type="entry name" value="DEHYDROGENASES, SHORT CHAIN"/>
    <property type="match status" value="1"/>
</dbReference>
<evidence type="ECO:0000256" key="2">
    <source>
        <dbReference type="ARBA" id="ARBA00023002"/>
    </source>
</evidence>
<protein>
    <submittedName>
        <fullName evidence="3">Short-chain dehydrogenase/reductase SDR</fullName>
    </submittedName>
</protein>
<sequence>TQAAARRMVRQGGVPLPGYVNAVCPGYTSTALMETLLASKAIDGEALLARTPLRRFGAPQEMAEVALFLASDSAAFITGHALVSDGGWTADGF</sequence>
<dbReference type="GO" id="GO:0016491">
    <property type="term" value="F:oxidoreductase activity"/>
    <property type="evidence" value="ECO:0007669"/>
    <property type="project" value="UniProtKB-KW"/>
</dbReference>
<organism evidence="3 4">
    <name type="scientific">Cupriavidus basilensis OR16</name>
    <dbReference type="NCBI Taxonomy" id="1127483"/>
    <lineage>
        <taxon>Bacteria</taxon>
        <taxon>Pseudomonadati</taxon>
        <taxon>Pseudomonadota</taxon>
        <taxon>Betaproteobacteria</taxon>
        <taxon>Burkholderiales</taxon>
        <taxon>Burkholderiaceae</taxon>
        <taxon>Cupriavidus</taxon>
    </lineage>
</organism>
<dbReference type="OrthoDB" id="8653364at2"/>
<evidence type="ECO:0000313" key="3">
    <source>
        <dbReference type="EMBL" id="EHP43229.1"/>
    </source>
</evidence>
<dbReference type="Pfam" id="PF13561">
    <property type="entry name" value="adh_short_C2"/>
    <property type="match status" value="1"/>
</dbReference>
<feature type="non-terminal residue" evidence="3">
    <location>
        <position position="1"/>
    </location>
</feature>
<dbReference type="Proteomes" id="UP000005808">
    <property type="component" value="Unassembled WGS sequence"/>
</dbReference>
<gene>
    <name evidence="3" type="ORF">OR16_09569</name>
</gene>
<dbReference type="InterPro" id="IPR036291">
    <property type="entry name" value="NAD(P)-bd_dom_sf"/>
</dbReference>
<accession>H1S2I1</accession>
<dbReference type="PANTHER" id="PTHR24321:SF8">
    <property type="entry name" value="ESTRADIOL 17-BETA-DEHYDROGENASE 8-RELATED"/>
    <property type="match status" value="1"/>
</dbReference>
<dbReference type="PATRIC" id="fig|1127483.3.peg.1914"/>
<name>H1S2I1_9BURK</name>
<proteinExistence type="inferred from homology"/>
<dbReference type="AlphaFoldDB" id="H1S2I1"/>
<evidence type="ECO:0000313" key="4">
    <source>
        <dbReference type="Proteomes" id="UP000005808"/>
    </source>
</evidence>
<keyword evidence="2" id="KW-0560">Oxidoreductase</keyword>
<reference evidence="3 4" key="1">
    <citation type="journal article" date="2012" name="J. Bacteriol.">
        <title>De Novo Genome Project of Cupriavidus basilensis OR16.</title>
        <authorList>
            <person name="Cserhati M."/>
            <person name="Kriszt B."/>
            <person name="Szoboszlay S."/>
            <person name="Toth A."/>
            <person name="Szabo I."/>
            <person name="Tancsics A."/>
            <person name="Nagy I."/>
            <person name="Horvath B."/>
            <person name="Nagy I."/>
            <person name="Kukolya J."/>
        </authorList>
    </citation>
    <scope>NUCLEOTIDE SEQUENCE [LARGE SCALE GENOMIC DNA]</scope>
    <source>
        <strain evidence="3 4">OR16</strain>
    </source>
</reference>
<evidence type="ECO:0000256" key="1">
    <source>
        <dbReference type="ARBA" id="ARBA00006484"/>
    </source>
</evidence>